<dbReference type="Proteomes" id="UP000287033">
    <property type="component" value="Unassembled WGS sequence"/>
</dbReference>
<evidence type="ECO:0000259" key="20">
    <source>
        <dbReference type="PROSITE" id="PS50041"/>
    </source>
</evidence>
<dbReference type="InterPro" id="IPR001304">
    <property type="entry name" value="C-type_lectin-like"/>
</dbReference>
<keyword evidence="19" id="KW-0472">Membrane</keyword>
<dbReference type="InterPro" id="IPR016186">
    <property type="entry name" value="C-type_lectin-like/link_sf"/>
</dbReference>
<dbReference type="AlphaFoldDB" id="A0A401SWD2"/>
<evidence type="ECO:0000256" key="7">
    <source>
        <dbReference type="ARBA" id="ARBA00022722"/>
    </source>
</evidence>
<evidence type="ECO:0000256" key="12">
    <source>
        <dbReference type="ARBA" id="ARBA00023180"/>
    </source>
</evidence>
<dbReference type="PROSITE" id="PS50041">
    <property type="entry name" value="C_TYPE_LECTIN_2"/>
    <property type="match status" value="1"/>
</dbReference>
<evidence type="ECO:0000256" key="18">
    <source>
        <dbReference type="ARBA" id="ARBA00045381"/>
    </source>
</evidence>
<evidence type="ECO:0000313" key="21">
    <source>
        <dbReference type="EMBL" id="GCC34712.1"/>
    </source>
</evidence>
<keyword evidence="7" id="KW-0540">Nuclease</keyword>
<reference evidence="21 22" key="1">
    <citation type="journal article" date="2018" name="Nat. Ecol. Evol.">
        <title>Shark genomes provide insights into elasmobranch evolution and the origin of vertebrates.</title>
        <authorList>
            <person name="Hara Y"/>
            <person name="Yamaguchi K"/>
            <person name="Onimaru K"/>
            <person name="Kadota M"/>
            <person name="Koyanagi M"/>
            <person name="Keeley SD"/>
            <person name="Tatsumi K"/>
            <person name="Tanaka K"/>
            <person name="Motone F"/>
            <person name="Kageyama Y"/>
            <person name="Nozu R"/>
            <person name="Adachi N"/>
            <person name="Nishimura O"/>
            <person name="Nakagawa R"/>
            <person name="Tanegashima C"/>
            <person name="Kiyatake I"/>
            <person name="Matsumoto R"/>
            <person name="Murakumo K"/>
            <person name="Nishida K"/>
            <person name="Terakita A"/>
            <person name="Kuratani S"/>
            <person name="Sato K"/>
            <person name="Hyodo S Kuraku.S."/>
        </authorList>
    </citation>
    <scope>NUCLEOTIDE SEQUENCE [LARGE SCALE GENOMIC DNA]</scope>
</reference>
<evidence type="ECO:0000256" key="9">
    <source>
        <dbReference type="ARBA" id="ARBA00022759"/>
    </source>
</evidence>
<keyword evidence="8" id="KW-0732">Signal</keyword>
<organism evidence="21 22">
    <name type="scientific">Chiloscyllium punctatum</name>
    <name type="common">Brownbanded bambooshark</name>
    <name type="synonym">Hemiscyllium punctatum</name>
    <dbReference type="NCBI Taxonomy" id="137246"/>
    <lineage>
        <taxon>Eukaryota</taxon>
        <taxon>Metazoa</taxon>
        <taxon>Chordata</taxon>
        <taxon>Craniata</taxon>
        <taxon>Vertebrata</taxon>
        <taxon>Chondrichthyes</taxon>
        <taxon>Elasmobranchii</taxon>
        <taxon>Galeomorphii</taxon>
        <taxon>Galeoidea</taxon>
        <taxon>Orectolobiformes</taxon>
        <taxon>Hemiscylliidae</taxon>
        <taxon>Chiloscyllium</taxon>
    </lineage>
</organism>
<feature type="transmembrane region" description="Helical" evidence="19">
    <location>
        <begin position="40"/>
        <end position="61"/>
    </location>
</feature>
<comment type="function">
    <text evidence="18">Hydrolyzes DNA under acidic conditions with a preference for double-stranded DNA. Plays a major role in the clearance of nucleic acids generated through apoptosis, hence preventing autoinflammation. Necessary for proper fetal development and for definitive erythropoiesis in fetal liver and bone marrow, where it degrades nuclear DNA expelled from erythroid precursor cells.</text>
</comment>
<dbReference type="EC" id="3.1.22.1" evidence="4"/>
<evidence type="ECO:0000256" key="1">
    <source>
        <dbReference type="ARBA" id="ARBA00000447"/>
    </source>
</evidence>
<comment type="similarity">
    <text evidence="3">Belongs to the DNase II family.</text>
</comment>
<keyword evidence="9" id="KW-0255">Endonuclease</keyword>
<evidence type="ECO:0000256" key="11">
    <source>
        <dbReference type="ARBA" id="ARBA00023157"/>
    </source>
</evidence>
<dbReference type="OrthoDB" id="10261598at2759"/>
<evidence type="ECO:0000256" key="13">
    <source>
        <dbReference type="ARBA" id="ARBA00023228"/>
    </source>
</evidence>
<evidence type="ECO:0000256" key="5">
    <source>
        <dbReference type="ARBA" id="ARBA00022473"/>
    </source>
</evidence>
<dbReference type="InterPro" id="IPR016187">
    <property type="entry name" value="CTDL_fold"/>
</dbReference>
<sequence>MTGGNKYDDFQHFELDSDQKQWQSHQSAGNPFKSISFGKVLMFLIFILLGVILIVLIIGGVKWSEVNRRVEEFPSQNQIQISQALENVLAAFSNKMTNFMSKISMKIEMLPEPVESNSKSYWIGLHDFETEDNWHWEDGTDYKTSPKFWDEGEPNNVDDEDCAHINHKTLLLVLDILVFQMANSNYWSALACLTVTCSVYFATSDISCYNDDGQPVDWYIVYKLPEHVSETGLQYMYMDSSSNGWRTGNRLINDTGSAVGGTLQQLYEKSKLQRDQVAYVLYNDQIHLSSNSYGGHTKGVVLLDDRQGFWLVHSTPYFPPRTDQSYIWPHNGEKNGQSFLCVTYRYDQFKDIGTQLLYNNPHVYDYLIPPSFAKDLVNLNKAATGEKLETPPWQSKLVLSSAAGKHFTSFAKSRKFGDDLYSGWVADSFQSDLLVQTWPNSVHTLPSNCTMTYSVYNVKVITFNTQLSFKSSVDHSKWCVTRPGSDVKWTCIGDINRDQAQEHRGGGTVCTDDPAVWDSFSNLVASCEFCACTCSEKESRSIRAEAWTVV</sequence>
<dbReference type="EMBL" id="BEZZ01000625">
    <property type="protein sequence ID" value="GCC34712.1"/>
    <property type="molecule type" value="Genomic_DNA"/>
</dbReference>
<keyword evidence="6" id="KW-0053">Apoptosis</keyword>
<evidence type="ECO:0000256" key="14">
    <source>
        <dbReference type="ARBA" id="ARBA00039868"/>
    </source>
</evidence>
<name>A0A401SWD2_CHIPU</name>
<keyword evidence="10" id="KW-0378">Hydrolase</keyword>
<evidence type="ECO:0000256" key="4">
    <source>
        <dbReference type="ARBA" id="ARBA00012036"/>
    </source>
</evidence>
<evidence type="ECO:0000256" key="2">
    <source>
        <dbReference type="ARBA" id="ARBA00004371"/>
    </source>
</evidence>
<comment type="catalytic activity">
    <reaction evidence="1">
        <text>Endonucleolytic cleavage to nucleoside 3'-phosphates and 3'-phosphooligonucleotide end-products.</text>
        <dbReference type="EC" id="3.1.22.1"/>
    </reaction>
</comment>
<comment type="subcellular location">
    <subcellularLocation>
        <location evidence="2">Lysosome</location>
    </subcellularLocation>
</comment>
<dbReference type="Gene3D" id="3.10.100.10">
    <property type="entry name" value="Mannose-Binding Protein A, subunit A"/>
    <property type="match status" value="1"/>
</dbReference>
<feature type="domain" description="C-type lectin" evidence="20">
    <location>
        <begin position="93"/>
        <end position="192"/>
    </location>
</feature>
<dbReference type="InterPro" id="IPR004947">
    <property type="entry name" value="DNase_II"/>
</dbReference>
<protein>
    <recommendedName>
        <fullName evidence="14">Deoxyribonuclease-2-alpha</fullName>
        <ecNumber evidence="4">3.1.22.1</ecNumber>
    </recommendedName>
    <alternativeName>
        <fullName evidence="15">Acid DNase</fullName>
    </alternativeName>
    <alternativeName>
        <fullName evidence="17">Deoxyribonuclease II alpha</fullName>
    </alternativeName>
    <alternativeName>
        <fullName evidence="16">Lysosomal DNase II</fullName>
    </alternativeName>
</protein>
<evidence type="ECO:0000256" key="10">
    <source>
        <dbReference type="ARBA" id="ARBA00022801"/>
    </source>
</evidence>
<dbReference type="CDD" id="cd09121">
    <property type="entry name" value="PLDc_DNaseII_2"/>
    <property type="match status" value="1"/>
</dbReference>
<evidence type="ECO:0000313" key="22">
    <source>
        <dbReference type="Proteomes" id="UP000287033"/>
    </source>
</evidence>
<comment type="caution">
    <text evidence="21">The sequence shown here is derived from an EMBL/GenBank/DDBJ whole genome shotgun (WGS) entry which is preliminary data.</text>
</comment>
<evidence type="ECO:0000256" key="15">
    <source>
        <dbReference type="ARBA" id="ARBA00041393"/>
    </source>
</evidence>
<keyword evidence="11" id="KW-1015">Disulfide bond</keyword>
<evidence type="ECO:0000256" key="16">
    <source>
        <dbReference type="ARBA" id="ARBA00041918"/>
    </source>
</evidence>
<dbReference type="Pfam" id="PF00059">
    <property type="entry name" value="Lectin_C"/>
    <property type="match status" value="1"/>
</dbReference>
<dbReference type="GO" id="GO:0004531">
    <property type="term" value="F:deoxyribonuclease II activity"/>
    <property type="evidence" value="ECO:0007669"/>
    <property type="project" value="UniProtKB-EC"/>
</dbReference>
<evidence type="ECO:0000256" key="3">
    <source>
        <dbReference type="ARBA" id="ARBA00007527"/>
    </source>
</evidence>
<evidence type="ECO:0000256" key="17">
    <source>
        <dbReference type="ARBA" id="ARBA00043033"/>
    </source>
</evidence>
<accession>A0A401SWD2</accession>
<keyword evidence="19" id="KW-0812">Transmembrane</keyword>
<proteinExistence type="inferred from homology"/>
<evidence type="ECO:0000256" key="6">
    <source>
        <dbReference type="ARBA" id="ARBA00022703"/>
    </source>
</evidence>
<dbReference type="PANTHER" id="PTHR10858">
    <property type="entry name" value="DEOXYRIBONUCLEASE II"/>
    <property type="match status" value="1"/>
</dbReference>
<keyword evidence="13" id="KW-0458">Lysosome</keyword>
<keyword evidence="22" id="KW-1185">Reference proteome</keyword>
<dbReference type="GO" id="GO:0006309">
    <property type="term" value="P:apoptotic DNA fragmentation"/>
    <property type="evidence" value="ECO:0007669"/>
    <property type="project" value="TreeGrafter"/>
</dbReference>
<gene>
    <name evidence="21" type="ORF">chiPu_0013187</name>
</gene>
<dbReference type="STRING" id="137246.A0A401SWD2"/>
<dbReference type="SUPFAM" id="SSF56436">
    <property type="entry name" value="C-type lectin-like"/>
    <property type="match status" value="1"/>
</dbReference>
<keyword evidence="5" id="KW-0217">Developmental protein</keyword>
<dbReference type="GO" id="GO:0005764">
    <property type="term" value="C:lysosome"/>
    <property type="evidence" value="ECO:0007669"/>
    <property type="project" value="UniProtKB-SubCell"/>
</dbReference>
<evidence type="ECO:0000256" key="19">
    <source>
        <dbReference type="SAM" id="Phobius"/>
    </source>
</evidence>
<keyword evidence="19" id="KW-1133">Transmembrane helix</keyword>
<dbReference type="Pfam" id="PF03265">
    <property type="entry name" value="DNase_II"/>
    <property type="match status" value="1"/>
</dbReference>
<dbReference type="PANTHER" id="PTHR10858:SF9">
    <property type="entry name" value="DEOXYRIBONUCLEASE-2-ALPHA"/>
    <property type="match status" value="1"/>
</dbReference>
<evidence type="ECO:0000256" key="8">
    <source>
        <dbReference type="ARBA" id="ARBA00022729"/>
    </source>
</evidence>
<keyword evidence="12" id="KW-0325">Glycoprotein</keyword>